<dbReference type="Proteomes" id="UP000430146">
    <property type="component" value="Unassembled WGS sequence"/>
</dbReference>
<feature type="domain" description="DUF305" evidence="2">
    <location>
        <begin position="67"/>
        <end position="223"/>
    </location>
</feature>
<dbReference type="PANTHER" id="PTHR36933">
    <property type="entry name" value="SLL0788 PROTEIN"/>
    <property type="match status" value="1"/>
</dbReference>
<dbReference type="RefSeq" id="WP_159231025.1">
    <property type="nucleotide sequence ID" value="NZ_CACSIP010000019.1"/>
</dbReference>
<dbReference type="AlphaFoldDB" id="A0A5S9QT69"/>
<sequence>MRKHSVQVGAGAVGATLVLLMAGCSGEGTDAEQDTAAPQQESTSQAADGHDGEHGDVHGADVHNDADVAFARDMIPHHEQAIVMSDIILAKEDIDPRVTELADQIKAAQGPEIETMRGWLAEWGTAPPPSGHEGHDMPGDQPMHGSVHEAMGMMTDQQLDELRQAQGADASRQFLTGMIEHHEGAVTMAQTEIDAGQFAPAVALATEIIEAQVREIDTMRQILDSM</sequence>
<evidence type="ECO:0000259" key="2">
    <source>
        <dbReference type="Pfam" id="PF03713"/>
    </source>
</evidence>
<gene>
    <name evidence="3" type="ORF">AELLOGFF_04434</name>
</gene>
<evidence type="ECO:0000313" key="4">
    <source>
        <dbReference type="Proteomes" id="UP000430146"/>
    </source>
</evidence>
<feature type="region of interest" description="Disordered" evidence="1">
    <location>
        <begin position="28"/>
        <end position="60"/>
    </location>
</feature>
<dbReference type="PROSITE" id="PS51257">
    <property type="entry name" value="PROKAR_LIPOPROTEIN"/>
    <property type="match status" value="1"/>
</dbReference>
<protein>
    <recommendedName>
        <fullName evidence="2">DUF305 domain-containing protein</fullName>
    </recommendedName>
</protein>
<name>A0A5S9QT69_MYCVN</name>
<dbReference type="InterPro" id="IPR012347">
    <property type="entry name" value="Ferritin-like"/>
</dbReference>
<feature type="compositionally biased region" description="Polar residues" evidence="1">
    <location>
        <begin position="36"/>
        <end position="45"/>
    </location>
</feature>
<dbReference type="Pfam" id="PF03713">
    <property type="entry name" value="DUF305"/>
    <property type="match status" value="1"/>
</dbReference>
<keyword evidence="4" id="KW-1185">Reference proteome</keyword>
<dbReference type="PANTHER" id="PTHR36933:SF1">
    <property type="entry name" value="SLL0788 PROTEIN"/>
    <property type="match status" value="1"/>
</dbReference>
<evidence type="ECO:0000256" key="1">
    <source>
        <dbReference type="SAM" id="MobiDB-lite"/>
    </source>
</evidence>
<dbReference type="Gene3D" id="1.20.1260.10">
    <property type="match status" value="1"/>
</dbReference>
<proteinExistence type="predicted"/>
<dbReference type="OrthoDB" id="26872at2"/>
<evidence type="ECO:0000313" key="3">
    <source>
        <dbReference type="EMBL" id="CAA0122087.1"/>
    </source>
</evidence>
<accession>A0A5S9QT69</accession>
<dbReference type="EMBL" id="CACSIP010000019">
    <property type="protein sequence ID" value="CAA0122087.1"/>
    <property type="molecule type" value="Genomic_DNA"/>
</dbReference>
<reference evidence="3 4" key="1">
    <citation type="submission" date="2019-11" db="EMBL/GenBank/DDBJ databases">
        <authorList>
            <person name="Holert J."/>
        </authorList>
    </citation>
    <scope>NUCLEOTIDE SEQUENCE [LARGE SCALE GENOMIC DNA]</scope>
    <source>
        <strain evidence="3">BC8_1</strain>
    </source>
</reference>
<dbReference type="InterPro" id="IPR005183">
    <property type="entry name" value="DUF305_CopM-like"/>
</dbReference>
<organism evidence="3 4">
    <name type="scientific">Mycolicibacterium vanbaalenii</name>
    <name type="common">Mycobacterium vanbaalenii</name>
    <dbReference type="NCBI Taxonomy" id="110539"/>
    <lineage>
        <taxon>Bacteria</taxon>
        <taxon>Bacillati</taxon>
        <taxon>Actinomycetota</taxon>
        <taxon>Actinomycetes</taxon>
        <taxon>Mycobacteriales</taxon>
        <taxon>Mycobacteriaceae</taxon>
        <taxon>Mycolicibacterium</taxon>
    </lineage>
</organism>
<feature type="compositionally biased region" description="Basic and acidic residues" evidence="1">
    <location>
        <begin position="48"/>
        <end position="60"/>
    </location>
</feature>